<dbReference type="Proteomes" id="UP001328107">
    <property type="component" value="Unassembled WGS sequence"/>
</dbReference>
<protein>
    <recommendedName>
        <fullName evidence="1">NADAR domain-containing protein</fullName>
    </recommendedName>
</protein>
<dbReference type="InterPro" id="IPR037238">
    <property type="entry name" value="YbiA-like_sf"/>
</dbReference>
<dbReference type="CDD" id="cd15457">
    <property type="entry name" value="NADAR"/>
    <property type="match status" value="1"/>
</dbReference>
<dbReference type="SUPFAM" id="SSF143990">
    <property type="entry name" value="YbiA-like"/>
    <property type="match status" value="1"/>
</dbReference>
<organism evidence="2 3">
    <name type="scientific">Pristionchus mayeri</name>
    <dbReference type="NCBI Taxonomy" id="1317129"/>
    <lineage>
        <taxon>Eukaryota</taxon>
        <taxon>Metazoa</taxon>
        <taxon>Ecdysozoa</taxon>
        <taxon>Nematoda</taxon>
        <taxon>Chromadorea</taxon>
        <taxon>Rhabditida</taxon>
        <taxon>Rhabditina</taxon>
        <taxon>Diplogasteromorpha</taxon>
        <taxon>Diplogasteroidea</taxon>
        <taxon>Neodiplogasteridae</taxon>
        <taxon>Pristionchus</taxon>
    </lineage>
</organism>
<dbReference type="Gene3D" id="1.10.357.40">
    <property type="entry name" value="YbiA-like"/>
    <property type="match status" value="1"/>
</dbReference>
<name>A0AAN5I435_9BILA</name>
<evidence type="ECO:0000259" key="1">
    <source>
        <dbReference type="Pfam" id="PF08719"/>
    </source>
</evidence>
<gene>
    <name evidence="2" type="ORF">PMAYCL1PPCAC_21568</name>
</gene>
<feature type="domain" description="NADAR" evidence="1">
    <location>
        <begin position="23"/>
        <end position="155"/>
    </location>
</feature>
<reference evidence="3" key="1">
    <citation type="submission" date="2022-10" db="EMBL/GenBank/DDBJ databases">
        <title>Genome assembly of Pristionchus species.</title>
        <authorList>
            <person name="Yoshida K."/>
            <person name="Sommer R.J."/>
        </authorList>
    </citation>
    <scope>NUCLEOTIDE SEQUENCE [LARGE SCALE GENOMIC DNA]</scope>
    <source>
        <strain evidence="3">RS5460</strain>
    </source>
</reference>
<dbReference type="AlphaFoldDB" id="A0AAN5I435"/>
<evidence type="ECO:0000313" key="3">
    <source>
        <dbReference type="Proteomes" id="UP001328107"/>
    </source>
</evidence>
<comment type="caution">
    <text evidence="2">The sequence shown here is derived from an EMBL/GenBank/DDBJ whole genome shotgun (WGS) entry which is preliminary data.</text>
</comment>
<keyword evidence="3" id="KW-1185">Reference proteome</keyword>
<dbReference type="Pfam" id="PF08719">
    <property type="entry name" value="NADAR"/>
    <property type="match status" value="1"/>
</dbReference>
<evidence type="ECO:0000313" key="2">
    <source>
        <dbReference type="EMBL" id="GMR51373.1"/>
    </source>
</evidence>
<proteinExistence type="predicted"/>
<sequence length="157" mass="18302">MTSYAVSIDKRPMVLFFTWRSKYSNHHPCSFVDKDGIRYNCSEQFYISAERIMEERWPRDQKEIGKNLNGFNAQSWDKVSRGVMREGLLLKFEQDEGLRRALISTGDSLLVECSPNDTKWGIGLDRLDPRAHDPSKWRCANWLGQVLMEVRDSLKVV</sequence>
<dbReference type="EMBL" id="BTRK01000005">
    <property type="protein sequence ID" value="GMR51373.1"/>
    <property type="molecule type" value="Genomic_DNA"/>
</dbReference>
<dbReference type="NCBIfam" id="TIGR02464">
    <property type="entry name" value="ribofla_fusion"/>
    <property type="match status" value="1"/>
</dbReference>
<dbReference type="InterPro" id="IPR012816">
    <property type="entry name" value="NADAR"/>
</dbReference>
<accession>A0AAN5I435</accession>
<feature type="non-terminal residue" evidence="2">
    <location>
        <position position="157"/>
    </location>
</feature>